<evidence type="ECO:0000259" key="3">
    <source>
        <dbReference type="PROSITE" id="PS50110"/>
    </source>
</evidence>
<sequence>MKDLLSAAKIIRPTVLIVEDEPMIRELLTLYLEEWGAMVTAVATADDGNEALRKQDWTLLITDVQTPGLLNGVDLAWMASQQKPQTRIIVMSGYYEFSGRVLPPGAEFLPKPWPITQLQELLCAQLNHADGGRRSASVKLVPSQTFANKA</sequence>
<dbReference type="AlphaFoldDB" id="A0A7W2L650"/>
<evidence type="ECO:0000256" key="2">
    <source>
        <dbReference type="PROSITE-ProRule" id="PRU00169"/>
    </source>
</evidence>
<organism evidence="4 5">
    <name type="scientific">Pseudomonas putida</name>
    <name type="common">Arthrobacter siderocapsulatus</name>
    <dbReference type="NCBI Taxonomy" id="303"/>
    <lineage>
        <taxon>Bacteria</taxon>
        <taxon>Pseudomonadati</taxon>
        <taxon>Pseudomonadota</taxon>
        <taxon>Gammaproteobacteria</taxon>
        <taxon>Pseudomonadales</taxon>
        <taxon>Pseudomonadaceae</taxon>
        <taxon>Pseudomonas</taxon>
    </lineage>
</organism>
<dbReference type="RefSeq" id="WP_181073956.1">
    <property type="nucleotide sequence ID" value="NZ_JACGDG010000035.1"/>
</dbReference>
<dbReference type="SUPFAM" id="SSF52172">
    <property type="entry name" value="CheY-like"/>
    <property type="match status" value="1"/>
</dbReference>
<evidence type="ECO:0000256" key="1">
    <source>
        <dbReference type="ARBA" id="ARBA00022553"/>
    </source>
</evidence>
<proteinExistence type="predicted"/>
<comment type="caution">
    <text evidence="4">The sequence shown here is derived from an EMBL/GenBank/DDBJ whole genome shotgun (WGS) entry which is preliminary data.</text>
</comment>
<dbReference type="Proteomes" id="UP000553948">
    <property type="component" value="Unassembled WGS sequence"/>
</dbReference>
<dbReference type="Pfam" id="PF00072">
    <property type="entry name" value="Response_reg"/>
    <property type="match status" value="1"/>
</dbReference>
<name>A0A7W2L650_PSEPU</name>
<protein>
    <submittedName>
        <fullName evidence="4">Response regulator</fullName>
    </submittedName>
</protein>
<dbReference type="Gene3D" id="3.40.50.2300">
    <property type="match status" value="1"/>
</dbReference>
<dbReference type="GO" id="GO:0000160">
    <property type="term" value="P:phosphorelay signal transduction system"/>
    <property type="evidence" value="ECO:0007669"/>
    <property type="project" value="InterPro"/>
</dbReference>
<evidence type="ECO:0000313" key="4">
    <source>
        <dbReference type="EMBL" id="MBA6119163.1"/>
    </source>
</evidence>
<dbReference type="InterPro" id="IPR001789">
    <property type="entry name" value="Sig_transdc_resp-reg_receiver"/>
</dbReference>
<accession>A0A7W2L650</accession>
<keyword evidence="1 2" id="KW-0597">Phosphoprotein</keyword>
<reference evidence="4 5" key="1">
    <citation type="submission" date="2020-07" db="EMBL/GenBank/DDBJ databases">
        <title>Diversity of carbapenemase encoding genes among Pseudomonas putida group clinical isolates in a tertiary Brazilian hospital.</title>
        <authorList>
            <person name="Alberto-Lei F."/>
            <person name="Nodari C.S."/>
            <person name="Streling A.P."/>
            <person name="Paulino J.T."/>
            <person name="Bessa-Neto F.O."/>
            <person name="Cayo R."/>
            <person name="Gales A.C."/>
        </authorList>
    </citation>
    <scope>NUCLEOTIDE SEQUENCE [LARGE SCALE GENOMIC DNA]</scope>
    <source>
        <strain evidence="4 5">12464</strain>
    </source>
</reference>
<feature type="domain" description="Response regulatory" evidence="3">
    <location>
        <begin position="14"/>
        <end position="126"/>
    </location>
</feature>
<dbReference type="PANTHER" id="PTHR44591:SF21">
    <property type="entry name" value="TWO-COMPONENT RESPONSE REGULATOR"/>
    <property type="match status" value="1"/>
</dbReference>
<dbReference type="InterPro" id="IPR011006">
    <property type="entry name" value="CheY-like_superfamily"/>
</dbReference>
<dbReference type="PROSITE" id="PS50110">
    <property type="entry name" value="RESPONSE_REGULATORY"/>
    <property type="match status" value="1"/>
</dbReference>
<feature type="modified residue" description="4-aspartylphosphate" evidence="2">
    <location>
        <position position="63"/>
    </location>
</feature>
<evidence type="ECO:0000313" key="5">
    <source>
        <dbReference type="Proteomes" id="UP000553948"/>
    </source>
</evidence>
<dbReference type="PANTHER" id="PTHR44591">
    <property type="entry name" value="STRESS RESPONSE REGULATOR PROTEIN 1"/>
    <property type="match status" value="1"/>
</dbReference>
<dbReference type="SMART" id="SM00448">
    <property type="entry name" value="REC"/>
    <property type="match status" value="1"/>
</dbReference>
<dbReference type="InterPro" id="IPR050595">
    <property type="entry name" value="Bact_response_regulator"/>
</dbReference>
<gene>
    <name evidence="4" type="ORF">H4C47_26020</name>
</gene>
<dbReference type="EMBL" id="JACGDG010000035">
    <property type="protein sequence ID" value="MBA6119163.1"/>
    <property type="molecule type" value="Genomic_DNA"/>
</dbReference>